<protein>
    <submittedName>
        <fullName evidence="1">Uncharacterized protein</fullName>
    </submittedName>
</protein>
<dbReference type="EMBL" id="SZYD01000002">
    <property type="protein sequence ID" value="KAD7117369.1"/>
    <property type="molecule type" value="Genomic_DNA"/>
</dbReference>
<dbReference type="AlphaFoldDB" id="A0A5N6PV05"/>
<keyword evidence="2" id="KW-1185">Reference proteome</keyword>
<dbReference type="Proteomes" id="UP000326396">
    <property type="component" value="Linkage Group LG10"/>
</dbReference>
<comment type="caution">
    <text evidence="1">The sequence shown here is derived from an EMBL/GenBank/DDBJ whole genome shotgun (WGS) entry which is preliminary data.</text>
</comment>
<sequence length="117" mass="13550">MRMVAMRLTEALRVHEIEDLAMKCEEINITSHPDPIDYIASQLKRKLQLEIEFQEKCIKKITNEEERHKRLPSKASNVEDVHLESKNMTDLMTTAPELARLALEASPVEEKHPGFKI</sequence>
<evidence type="ECO:0000313" key="2">
    <source>
        <dbReference type="Proteomes" id="UP000326396"/>
    </source>
</evidence>
<name>A0A5N6PV05_9ASTR</name>
<organism evidence="1 2">
    <name type="scientific">Mikania micrantha</name>
    <name type="common">bitter vine</name>
    <dbReference type="NCBI Taxonomy" id="192012"/>
    <lineage>
        <taxon>Eukaryota</taxon>
        <taxon>Viridiplantae</taxon>
        <taxon>Streptophyta</taxon>
        <taxon>Embryophyta</taxon>
        <taxon>Tracheophyta</taxon>
        <taxon>Spermatophyta</taxon>
        <taxon>Magnoliopsida</taxon>
        <taxon>eudicotyledons</taxon>
        <taxon>Gunneridae</taxon>
        <taxon>Pentapetalae</taxon>
        <taxon>asterids</taxon>
        <taxon>campanulids</taxon>
        <taxon>Asterales</taxon>
        <taxon>Asteraceae</taxon>
        <taxon>Asteroideae</taxon>
        <taxon>Heliantheae alliance</taxon>
        <taxon>Eupatorieae</taxon>
        <taxon>Mikania</taxon>
    </lineage>
</organism>
<reference evidence="1 2" key="1">
    <citation type="submission" date="2019-05" db="EMBL/GenBank/DDBJ databases">
        <title>Mikania micrantha, genome provides insights into the molecular mechanism of rapid growth.</title>
        <authorList>
            <person name="Liu B."/>
        </authorList>
    </citation>
    <scope>NUCLEOTIDE SEQUENCE [LARGE SCALE GENOMIC DNA]</scope>
    <source>
        <strain evidence="1">NLD-2019</strain>
        <tissue evidence="1">Leaf</tissue>
    </source>
</reference>
<evidence type="ECO:0000313" key="1">
    <source>
        <dbReference type="EMBL" id="KAD7117369.1"/>
    </source>
</evidence>
<proteinExistence type="predicted"/>
<accession>A0A5N6PV05</accession>
<gene>
    <name evidence="1" type="ORF">E3N88_04637</name>
</gene>